<keyword evidence="3" id="KW-0472">Membrane</keyword>
<evidence type="ECO:0008006" key="6">
    <source>
        <dbReference type="Google" id="ProtNLM"/>
    </source>
</evidence>
<keyword evidence="3" id="KW-1133">Transmembrane helix</keyword>
<evidence type="ECO:0000256" key="3">
    <source>
        <dbReference type="SAM" id="Phobius"/>
    </source>
</evidence>
<proteinExistence type="predicted"/>
<protein>
    <recommendedName>
        <fullName evidence="6">Radical SAM core domain-containing protein</fullName>
    </recommendedName>
</protein>
<dbReference type="GO" id="GO:0070475">
    <property type="term" value="P:rRNA base methylation"/>
    <property type="evidence" value="ECO:0007669"/>
    <property type="project" value="TreeGrafter"/>
</dbReference>
<dbReference type="PANTHER" id="PTHR30544:SF9">
    <property type="entry name" value="RADICAL SAM SUPERFAMILY PROTEIN"/>
    <property type="match status" value="1"/>
</dbReference>
<evidence type="ECO:0000256" key="1">
    <source>
        <dbReference type="ARBA" id="ARBA00001966"/>
    </source>
</evidence>
<dbReference type="InterPro" id="IPR013785">
    <property type="entry name" value="Aldolase_TIM"/>
</dbReference>
<comment type="caution">
    <text evidence="4">The sequence shown here is derived from an EMBL/GenBank/DDBJ whole genome shotgun (WGS) entry which is preliminary data.</text>
</comment>
<reference evidence="4" key="1">
    <citation type="submission" date="2019-10" db="EMBL/GenBank/DDBJ databases">
        <authorList>
            <person name="Zhang R."/>
            <person name="Pan Y."/>
            <person name="Wang J."/>
            <person name="Ma R."/>
            <person name="Yu S."/>
        </authorList>
    </citation>
    <scope>NUCLEOTIDE SEQUENCE</scope>
    <source>
        <strain evidence="4">LA-IB0</strain>
        <tissue evidence="4">Leaf</tissue>
    </source>
</reference>
<keyword evidence="2" id="KW-0408">Iron</keyword>
<evidence type="ECO:0000313" key="4">
    <source>
        <dbReference type="EMBL" id="KAG8366134.1"/>
    </source>
</evidence>
<keyword evidence="2" id="KW-0479">Metal-binding</keyword>
<keyword evidence="3" id="KW-0812">Transmembrane</keyword>
<keyword evidence="5" id="KW-1185">Reference proteome</keyword>
<sequence>MEMKLSRGPWMRRQFAVLCSPTYPSSFSLIPPISHHPFSSINSPPLTHSVSPHSFSGRRRSLSYSAAAAATLQSYLSPPTSSCIISSHIHIHVLLIFFFTCFNCCICFEIIILFFVLIGSEEDSGIAVKGSKVLLKGMRYHEFEKWVQSHGYKPGQALMLWKRLYGNNIWAHYNEELQGLNKDFKRMLNEHAEFKVLQLKDMRTASDGTKKILFTLEDGLVVETVVIPCRRGRTTVCISSQVGCAMNCQFCYTGRQDFHS</sequence>
<dbReference type="GO" id="GO:0051539">
    <property type="term" value="F:4 iron, 4 sulfur cluster binding"/>
    <property type="evidence" value="ECO:0007669"/>
    <property type="project" value="UniProtKB-KW"/>
</dbReference>
<keyword evidence="2" id="KW-0411">Iron-sulfur</keyword>
<dbReference type="GO" id="GO:0030488">
    <property type="term" value="P:tRNA methylation"/>
    <property type="evidence" value="ECO:0007669"/>
    <property type="project" value="TreeGrafter"/>
</dbReference>
<dbReference type="PANTHER" id="PTHR30544">
    <property type="entry name" value="23S RRNA METHYLTRANSFERASE"/>
    <property type="match status" value="1"/>
</dbReference>
<dbReference type="AlphaFoldDB" id="A0AAV6W676"/>
<dbReference type="Gene3D" id="3.20.20.70">
    <property type="entry name" value="Aldolase class I"/>
    <property type="match status" value="1"/>
</dbReference>
<evidence type="ECO:0000256" key="2">
    <source>
        <dbReference type="ARBA" id="ARBA00022485"/>
    </source>
</evidence>
<organism evidence="4 5">
    <name type="scientific">Buddleja alternifolia</name>
    <dbReference type="NCBI Taxonomy" id="168488"/>
    <lineage>
        <taxon>Eukaryota</taxon>
        <taxon>Viridiplantae</taxon>
        <taxon>Streptophyta</taxon>
        <taxon>Embryophyta</taxon>
        <taxon>Tracheophyta</taxon>
        <taxon>Spermatophyta</taxon>
        <taxon>Magnoliopsida</taxon>
        <taxon>eudicotyledons</taxon>
        <taxon>Gunneridae</taxon>
        <taxon>Pentapetalae</taxon>
        <taxon>asterids</taxon>
        <taxon>lamiids</taxon>
        <taxon>Lamiales</taxon>
        <taxon>Scrophulariaceae</taxon>
        <taxon>Buddlejeae</taxon>
        <taxon>Buddleja</taxon>
    </lineage>
</organism>
<name>A0AAV6W676_9LAMI</name>
<accession>A0AAV6W676</accession>
<dbReference type="EMBL" id="WHWC01000017">
    <property type="protein sequence ID" value="KAG8366134.1"/>
    <property type="molecule type" value="Genomic_DNA"/>
</dbReference>
<comment type="cofactor">
    <cofactor evidence="1">
        <name>[4Fe-4S] cluster</name>
        <dbReference type="ChEBI" id="CHEBI:49883"/>
    </cofactor>
</comment>
<keyword evidence="2" id="KW-0004">4Fe-4S</keyword>
<feature type="transmembrane region" description="Helical" evidence="3">
    <location>
        <begin position="91"/>
        <end position="119"/>
    </location>
</feature>
<dbReference type="Proteomes" id="UP000826271">
    <property type="component" value="Unassembled WGS sequence"/>
</dbReference>
<evidence type="ECO:0000313" key="5">
    <source>
        <dbReference type="Proteomes" id="UP000826271"/>
    </source>
</evidence>
<dbReference type="InterPro" id="IPR040072">
    <property type="entry name" value="Methyltransferase_A"/>
</dbReference>
<gene>
    <name evidence="4" type="ORF">BUALT_Bualt17G0044200</name>
</gene>